<gene>
    <name evidence="3" type="ORF">BI308_10835</name>
</gene>
<dbReference type="SUPFAM" id="SSF51445">
    <property type="entry name" value="(Trans)glycosidases"/>
    <property type="match status" value="1"/>
</dbReference>
<sequence>MAKFTDITNHWAQAVIEQLADQKIFSGYLNGQFKPDAPMNRAEFAAVLSRAFPHHPKTGQTGVEFRDVPPSYWAYGVIRRAYASGFLRGFPNQRFQPTDRLSRLQALLALSNGLNYEPQNLVEMTLNETFEDADRIPEYARLAIAAAAEHELVINYPDVNQLRPDEIATRAEIAAMIAQALQTGNSVSPVPDQYIAKVNLAPPVQLTGELRGLWLTQLSPNSHFFPNNTETAIDYLSQFNFNTFYPSLWNQGQTPYPSPLLQQLTRVAQPSDDPLTELLKASGRNRISIIGWWQGGLKLPANSPLLENRRHWIATRQDGVQFGTGESSYVWLNPFHPEVQAFILNLVGEMVSQYEIEGIQLDSSFCPPVELGYDAVTKQLYQQDHSGKQPPSNPQDPAWVKWRRDCLTDFLKQISVRIKAQKPYCILSFVADLHRTDTLQDPQLWATDKVIEELIVYSDSKPSLEHPAIALAKHKIPVSLGLSTQNTSLLQIKQEAQEVRDRNLAGICFFSYTTLMTLLAQKQAEQEFSALFPELVERAQIIPSPSLSFN</sequence>
<organism evidence="3 4">
    <name type="scientific">Roseofilum reptotaenium AO1-A</name>
    <dbReference type="NCBI Taxonomy" id="1925591"/>
    <lineage>
        <taxon>Bacteria</taxon>
        <taxon>Bacillati</taxon>
        <taxon>Cyanobacteriota</taxon>
        <taxon>Cyanophyceae</taxon>
        <taxon>Desertifilales</taxon>
        <taxon>Desertifilaceae</taxon>
        <taxon>Roseofilum</taxon>
    </lineage>
</organism>
<comment type="caution">
    <text evidence="3">The sequence shown here is derived from an EMBL/GenBank/DDBJ whole genome shotgun (WGS) entry which is preliminary data.</text>
</comment>
<feature type="domain" description="SLH" evidence="2">
    <location>
        <begin position="1"/>
        <end position="62"/>
    </location>
</feature>
<dbReference type="InterPro" id="IPR052177">
    <property type="entry name" value="Divisome_Glycosyl_Hydrolase"/>
</dbReference>
<name>A0A1L9QS18_9CYAN</name>
<evidence type="ECO:0000313" key="4">
    <source>
        <dbReference type="Proteomes" id="UP000183940"/>
    </source>
</evidence>
<reference evidence="3" key="1">
    <citation type="submission" date="2016-10" db="EMBL/GenBank/DDBJ databases">
        <title>CRISPR-Cas defence system in Roseofilum reptotaenium: evidence of a bacteriophage-cyanobacterium arms race in the coral black band disease.</title>
        <authorList>
            <person name="Buerger P."/>
            <person name="Wood-Charlson E.M."/>
            <person name="Weynberg K.D."/>
            <person name="Willis B."/>
            <person name="Van Oppen M.J."/>
        </authorList>
    </citation>
    <scope>NUCLEOTIDE SEQUENCE [LARGE SCALE GENOMIC DNA]</scope>
    <source>
        <strain evidence="3">AO1-A</strain>
    </source>
</reference>
<feature type="domain" description="SLH" evidence="2">
    <location>
        <begin position="64"/>
        <end position="124"/>
    </location>
</feature>
<dbReference type="Pfam" id="PF02638">
    <property type="entry name" value="GHL10"/>
    <property type="match status" value="1"/>
</dbReference>
<dbReference type="Pfam" id="PF00395">
    <property type="entry name" value="SLH"/>
    <property type="match status" value="3"/>
</dbReference>
<dbReference type="PANTHER" id="PTHR43405">
    <property type="entry name" value="GLYCOSYL HYDROLASE DIGH"/>
    <property type="match status" value="1"/>
</dbReference>
<feature type="domain" description="SLH" evidence="2">
    <location>
        <begin position="127"/>
        <end position="191"/>
    </location>
</feature>
<keyword evidence="4" id="KW-1185">Reference proteome</keyword>
<dbReference type="PANTHER" id="PTHR43405:SF1">
    <property type="entry name" value="GLYCOSYL HYDROLASE DIGH"/>
    <property type="match status" value="1"/>
</dbReference>
<dbReference type="InterPro" id="IPR003790">
    <property type="entry name" value="GHL10"/>
</dbReference>
<accession>A0A1L9QS18</accession>
<dbReference type="InterPro" id="IPR001119">
    <property type="entry name" value="SLH_dom"/>
</dbReference>
<dbReference type="STRING" id="1925591.BI308_10835"/>
<dbReference type="Proteomes" id="UP000183940">
    <property type="component" value="Unassembled WGS sequence"/>
</dbReference>
<dbReference type="EMBL" id="MLAW01000016">
    <property type="protein sequence ID" value="OJJ25464.1"/>
    <property type="molecule type" value="Genomic_DNA"/>
</dbReference>
<dbReference type="InterPro" id="IPR017853">
    <property type="entry name" value="GH"/>
</dbReference>
<protein>
    <recommendedName>
        <fullName evidence="2">SLH domain-containing protein</fullName>
    </recommendedName>
</protein>
<evidence type="ECO:0000259" key="2">
    <source>
        <dbReference type="PROSITE" id="PS51272"/>
    </source>
</evidence>
<evidence type="ECO:0000313" key="3">
    <source>
        <dbReference type="EMBL" id="OJJ25464.1"/>
    </source>
</evidence>
<keyword evidence="1" id="KW-0732">Signal</keyword>
<dbReference type="PROSITE" id="PS51272">
    <property type="entry name" value="SLH"/>
    <property type="match status" value="3"/>
</dbReference>
<dbReference type="AlphaFoldDB" id="A0A1L9QS18"/>
<proteinExistence type="predicted"/>
<evidence type="ECO:0000256" key="1">
    <source>
        <dbReference type="ARBA" id="ARBA00022729"/>
    </source>
</evidence>
<dbReference type="Gene3D" id="3.20.20.80">
    <property type="entry name" value="Glycosidases"/>
    <property type="match status" value="1"/>
</dbReference>